<proteinExistence type="predicted"/>
<keyword evidence="1" id="KW-1185">Reference proteome</keyword>
<reference evidence="2" key="1">
    <citation type="submission" date="2016-11" db="UniProtKB">
        <authorList>
            <consortium name="WormBaseParasite"/>
        </authorList>
    </citation>
    <scope>IDENTIFICATION</scope>
</reference>
<protein>
    <submittedName>
        <fullName evidence="2">Uncharacterized protein</fullName>
    </submittedName>
</protein>
<dbReference type="Proteomes" id="UP000095287">
    <property type="component" value="Unplaced"/>
</dbReference>
<sequence>MDDGAHQAPNGLGTLAFGRNLSDVSGLVACRQVPSSPAFREGGGCSRLLWPHLEDEVVRSREFDRFLRSTMLKEPGSLTVPPPSEISKDKVPLFYELSQQERTSHPFQFISS</sequence>
<accession>A0A1I7YF57</accession>
<name>A0A1I7YF57_9BILA</name>
<evidence type="ECO:0000313" key="2">
    <source>
        <dbReference type="WBParaSite" id="L893_g15771.t1"/>
    </source>
</evidence>
<dbReference type="AlphaFoldDB" id="A0A1I7YF57"/>
<organism evidence="1 2">
    <name type="scientific">Steinernema glaseri</name>
    <dbReference type="NCBI Taxonomy" id="37863"/>
    <lineage>
        <taxon>Eukaryota</taxon>
        <taxon>Metazoa</taxon>
        <taxon>Ecdysozoa</taxon>
        <taxon>Nematoda</taxon>
        <taxon>Chromadorea</taxon>
        <taxon>Rhabditida</taxon>
        <taxon>Tylenchina</taxon>
        <taxon>Panagrolaimomorpha</taxon>
        <taxon>Strongyloidoidea</taxon>
        <taxon>Steinernematidae</taxon>
        <taxon>Steinernema</taxon>
    </lineage>
</organism>
<dbReference type="WBParaSite" id="L893_g15771.t1">
    <property type="protein sequence ID" value="L893_g15771.t1"/>
    <property type="gene ID" value="L893_g15771"/>
</dbReference>
<evidence type="ECO:0000313" key="1">
    <source>
        <dbReference type="Proteomes" id="UP000095287"/>
    </source>
</evidence>